<feature type="compositionally biased region" description="Low complexity" evidence="11">
    <location>
        <begin position="22"/>
        <end position="31"/>
    </location>
</feature>
<dbReference type="InterPro" id="IPR001965">
    <property type="entry name" value="Znf_PHD"/>
</dbReference>
<feature type="compositionally biased region" description="Gly residues" evidence="11">
    <location>
        <begin position="1"/>
        <end position="21"/>
    </location>
</feature>
<dbReference type="InterPro" id="IPR002999">
    <property type="entry name" value="Tudor"/>
</dbReference>
<evidence type="ECO:0000256" key="3">
    <source>
        <dbReference type="ARBA" id="ARBA00022737"/>
    </source>
</evidence>
<dbReference type="SUPFAM" id="SSF63748">
    <property type="entry name" value="Tudor/PWWP/MBT"/>
    <property type="match status" value="1"/>
</dbReference>
<evidence type="ECO:0000256" key="6">
    <source>
        <dbReference type="ARBA" id="ARBA00023002"/>
    </source>
</evidence>
<evidence type="ECO:0000256" key="8">
    <source>
        <dbReference type="ARBA" id="ARBA00023015"/>
    </source>
</evidence>
<dbReference type="GO" id="GO:0141052">
    <property type="term" value="F:histone H3 demethylase activity"/>
    <property type="evidence" value="ECO:0007669"/>
    <property type="project" value="UniProtKB-ARBA"/>
</dbReference>
<dbReference type="InterPro" id="IPR034732">
    <property type="entry name" value="EPHD"/>
</dbReference>
<dbReference type="InterPro" id="IPR019787">
    <property type="entry name" value="Znf_PHD-finger"/>
</dbReference>
<keyword evidence="10" id="KW-0539">Nucleus</keyword>
<comment type="subcellular location">
    <subcellularLocation>
        <location evidence="1">Nucleus</location>
    </subcellularLocation>
</comment>
<keyword evidence="4" id="KW-0863">Zinc-finger</keyword>
<evidence type="ECO:0000256" key="5">
    <source>
        <dbReference type="ARBA" id="ARBA00022833"/>
    </source>
</evidence>
<feature type="domain" description="PHD-type" evidence="12">
    <location>
        <begin position="300"/>
        <end position="427"/>
    </location>
</feature>
<proteinExistence type="predicted"/>
<dbReference type="OrthoDB" id="9547406at2759"/>
<evidence type="ECO:0000259" key="12">
    <source>
        <dbReference type="PROSITE" id="PS51805"/>
    </source>
</evidence>
<dbReference type="AlphaFoldDB" id="A0A9J6FLM4"/>
<evidence type="ECO:0000256" key="10">
    <source>
        <dbReference type="ARBA" id="ARBA00023242"/>
    </source>
</evidence>
<feature type="region of interest" description="Disordered" evidence="11">
    <location>
        <begin position="432"/>
        <end position="451"/>
    </location>
</feature>
<dbReference type="SMART" id="SM00249">
    <property type="entry name" value="PHD"/>
    <property type="match status" value="2"/>
</dbReference>
<evidence type="ECO:0000256" key="7">
    <source>
        <dbReference type="ARBA" id="ARBA00023004"/>
    </source>
</evidence>
<dbReference type="PANTHER" id="PTHR13793">
    <property type="entry name" value="PHD FINGER PROTEINS"/>
    <property type="match status" value="1"/>
</dbReference>
<dbReference type="Proteomes" id="UP000821853">
    <property type="component" value="Chromosome 2"/>
</dbReference>
<keyword evidence="14" id="KW-1185">Reference proteome</keyword>
<keyword evidence="6" id="KW-0560">Oxidoreductase</keyword>
<dbReference type="GO" id="GO:0008270">
    <property type="term" value="F:zinc ion binding"/>
    <property type="evidence" value="ECO:0007669"/>
    <property type="project" value="UniProtKB-KW"/>
</dbReference>
<dbReference type="InterPro" id="IPR040477">
    <property type="entry name" value="KDM4-like_Tudor"/>
</dbReference>
<dbReference type="InterPro" id="IPR050701">
    <property type="entry name" value="Histone_Mod_Regulator"/>
</dbReference>
<dbReference type="Gene3D" id="2.30.30.140">
    <property type="match status" value="1"/>
</dbReference>
<dbReference type="GO" id="GO:0016491">
    <property type="term" value="F:oxidoreductase activity"/>
    <property type="evidence" value="ECO:0007669"/>
    <property type="project" value="UniProtKB-KW"/>
</dbReference>
<dbReference type="EMBL" id="JABSTR010000004">
    <property type="protein sequence ID" value="KAH9367102.1"/>
    <property type="molecule type" value="Genomic_DNA"/>
</dbReference>
<keyword evidence="3" id="KW-0677">Repeat</keyword>
<comment type="caution">
    <text evidence="13">The sequence shown here is derived from an EMBL/GenBank/DDBJ whole genome shotgun (WGS) entry which is preliminary data.</text>
</comment>
<evidence type="ECO:0000313" key="13">
    <source>
        <dbReference type="EMBL" id="KAH9367102.1"/>
    </source>
</evidence>
<keyword evidence="9" id="KW-0804">Transcription</keyword>
<evidence type="ECO:0000256" key="2">
    <source>
        <dbReference type="ARBA" id="ARBA00022723"/>
    </source>
</evidence>
<organism evidence="13 14">
    <name type="scientific">Haemaphysalis longicornis</name>
    <name type="common">Bush tick</name>
    <dbReference type="NCBI Taxonomy" id="44386"/>
    <lineage>
        <taxon>Eukaryota</taxon>
        <taxon>Metazoa</taxon>
        <taxon>Ecdysozoa</taxon>
        <taxon>Arthropoda</taxon>
        <taxon>Chelicerata</taxon>
        <taxon>Arachnida</taxon>
        <taxon>Acari</taxon>
        <taxon>Parasitiformes</taxon>
        <taxon>Ixodida</taxon>
        <taxon>Ixodoidea</taxon>
        <taxon>Ixodidae</taxon>
        <taxon>Haemaphysalinae</taxon>
        <taxon>Haemaphysalis</taxon>
    </lineage>
</organism>
<keyword evidence="7" id="KW-0408">Iron</keyword>
<evidence type="ECO:0000256" key="1">
    <source>
        <dbReference type="ARBA" id="ARBA00004123"/>
    </source>
</evidence>
<dbReference type="PROSITE" id="PS51805">
    <property type="entry name" value="EPHD"/>
    <property type="match status" value="1"/>
</dbReference>
<dbReference type="GO" id="GO:0006357">
    <property type="term" value="P:regulation of transcription by RNA polymerase II"/>
    <property type="evidence" value="ECO:0007669"/>
    <property type="project" value="TreeGrafter"/>
</dbReference>
<dbReference type="InterPro" id="IPR011011">
    <property type="entry name" value="Znf_FYVE_PHD"/>
</dbReference>
<name>A0A9J6FLM4_HAELO</name>
<dbReference type="Gene3D" id="3.30.40.10">
    <property type="entry name" value="Zinc/RING finger domain, C3HC4 (zinc finger)"/>
    <property type="match status" value="2"/>
</dbReference>
<dbReference type="SMART" id="SM00333">
    <property type="entry name" value="TUDOR"/>
    <property type="match status" value="1"/>
</dbReference>
<feature type="region of interest" description="Disordered" evidence="11">
    <location>
        <begin position="1"/>
        <end position="49"/>
    </location>
</feature>
<evidence type="ECO:0000256" key="9">
    <source>
        <dbReference type="ARBA" id="ARBA00023163"/>
    </source>
</evidence>
<dbReference type="GO" id="GO:0005634">
    <property type="term" value="C:nucleus"/>
    <property type="evidence" value="ECO:0007669"/>
    <property type="project" value="UniProtKB-SubCell"/>
</dbReference>
<keyword evidence="2" id="KW-0479">Metal-binding</keyword>
<dbReference type="Pfam" id="PF13832">
    <property type="entry name" value="zf-HC5HC2H_2"/>
    <property type="match status" value="2"/>
</dbReference>
<dbReference type="PANTHER" id="PTHR13793:SF107">
    <property type="entry name" value="BROMODOMAIN-CONTAINING PROTEIN HOMOLOG"/>
    <property type="match status" value="1"/>
</dbReference>
<dbReference type="InterPro" id="IPR013083">
    <property type="entry name" value="Znf_RING/FYVE/PHD"/>
</dbReference>
<evidence type="ECO:0000256" key="11">
    <source>
        <dbReference type="SAM" id="MobiDB-lite"/>
    </source>
</evidence>
<dbReference type="VEuPathDB" id="VectorBase:HLOH_050600"/>
<dbReference type="Pfam" id="PF18104">
    <property type="entry name" value="Tudor_2"/>
    <property type="match status" value="1"/>
</dbReference>
<gene>
    <name evidence="13" type="ORF">HPB48_011015</name>
</gene>
<evidence type="ECO:0000256" key="4">
    <source>
        <dbReference type="ARBA" id="ARBA00022771"/>
    </source>
</evidence>
<dbReference type="CDD" id="cd20391">
    <property type="entry name" value="Tudor_JMJD2_rpt1"/>
    <property type="match status" value="1"/>
</dbReference>
<reference evidence="13 14" key="1">
    <citation type="journal article" date="2020" name="Cell">
        <title>Large-Scale Comparative Analyses of Tick Genomes Elucidate Their Genetic Diversity and Vector Capacities.</title>
        <authorList>
            <consortium name="Tick Genome and Microbiome Consortium (TIGMIC)"/>
            <person name="Jia N."/>
            <person name="Wang J."/>
            <person name="Shi W."/>
            <person name="Du L."/>
            <person name="Sun Y."/>
            <person name="Zhan W."/>
            <person name="Jiang J.F."/>
            <person name="Wang Q."/>
            <person name="Zhang B."/>
            <person name="Ji P."/>
            <person name="Bell-Sakyi L."/>
            <person name="Cui X.M."/>
            <person name="Yuan T.T."/>
            <person name="Jiang B.G."/>
            <person name="Yang W.F."/>
            <person name="Lam T.T."/>
            <person name="Chang Q.C."/>
            <person name="Ding S.J."/>
            <person name="Wang X.J."/>
            <person name="Zhu J.G."/>
            <person name="Ruan X.D."/>
            <person name="Zhao L."/>
            <person name="Wei J.T."/>
            <person name="Ye R.Z."/>
            <person name="Que T.C."/>
            <person name="Du C.H."/>
            <person name="Zhou Y.H."/>
            <person name="Cheng J.X."/>
            <person name="Dai P.F."/>
            <person name="Guo W.B."/>
            <person name="Han X.H."/>
            <person name="Huang E.J."/>
            <person name="Li L.F."/>
            <person name="Wei W."/>
            <person name="Gao Y.C."/>
            <person name="Liu J.Z."/>
            <person name="Shao H.Z."/>
            <person name="Wang X."/>
            <person name="Wang C.C."/>
            <person name="Yang T.C."/>
            <person name="Huo Q.B."/>
            <person name="Li W."/>
            <person name="Chen H.Y."/>
            <person name="Chen S.E."/>
            <person name="Zhou L.G."/>
            <person name="Ni X.B."/>
            <person name="Tian J.H."/>
            <person name="Sheng Y."/>
            <person name="Liu T."/>
            <person name="Pan Y.S."/>
            <person name="Xia L.Y."/>
            <person name="Li J."/>
            <person name="Zhao F."/>
            <person name="Cao W.C."/>
        </authorList>
    </citation>
    <scope>NUCLEOTIDE SEQUENCE [LARGE SCALE GENOMIC DNA]</scope>
    <source>
        <strain evidence="13">HaeL-2018</strain>
    </source>
</reference>
<sequence length="516" mass="54600">MSGGVTGAGGHFSPGPAGGQGAAAWWSSAGGDPPPASGGGASPPAPPPGGASWASAYVDLWSFRPASLYAERQLNLHASTLEPHCALCVLFRPLQYARQESPRQPAQLPASSAVWMPALCFVNGGLDVKRSAEGGLPDIPDAEVAASELLVCTGCSVCVHAHCYGVALPVDKASWKCDRCSVQATSVECCLCSLRGGALKATTHGRWVHLLCALLVPEVTLVDTRTRSPVDVRGVTPQRARLLALQPVEHFAGWAHFGQLCLQISILVVGRVSQVSGVAPQSVSFVCDAAQLRCAGNQKQLECARLHASLRCEGRAGRVCQPSRPPCAPLRCAVFRPRLCGFGCVRTSACPCSGLSGLPPPPSRQRCTYCHKLRDRLGSLRDSGACIQCTLGKCTTAFHVTCAHAAGVAFLTADWPLPVFVKCTKHLNPPVAAGSRPDAGPGQRPPPPPVAVGSRVVAKHKNGRYYWGQVVESRSQDFYAVDFEDNSSCDNLRPSDVVSWRISQACGDYEINYGYS</sequence>
<protein>
    <recommendedName>
        <fullName evidence="12">PHD-type domain-containing protein</fullName>
    </recommendedName>
</protein>
<accession>A0A9J6FLM4</accession>
<keyword evidence="8" id="KW-0805">Transcription regulation</keyword>
<dbReference type="SUPFAM" id="SSF57903">
    <property type="entry name" value="FYVE/PHD zinc finger"/>
    <property type="match status" value="1"/>
</dbReference>
<evidence type="ECO:0000313" key="14">
    <source>
        <dbReference type="Proteomes" id="UP000821853"/>
    </source>
</evidence>
<keyword evidence="5" id="KW-0862">Zinc</keyword>
<dbReference type="Pfam" id="PF13831">
    <property type="entry name" value="PHD_2"/>
    <property type="match status" value="1"/>
</dbReference>